<feature type="compositionally biased region" description="Basic and acidic residues" evidence="1">
    <location>
        <begin position="322"/>
        <end position="331"/>
    </location>
</feature>
<evidence type="ECO:0000313" key="4">
    <source>
        <dbReference type="EMBL" id="CEL64628.1"/>
    </source>
</evidence>
<dbReference type="PANTHER" id="PTHR24006">
    <property type="entry name" value="UBIQUITIN CARBOXYL-TERMINAL HYDROLASE"/>
    <property type="match status" value="1"/>
</dbReference>
<reference evidence="5" key="3">
    <citation type="journal article" date="2012" name="PLoS Pathog.">
        <title>Comparative genomics of the apicomplexan parasites Toxoplasma gondii and Neospora caninum: Coccidia differing in host range and transmission strategy.</title>
        <authorList>
            <person name="Reid A.J."/>
            <person name="Vermont S.J."/>
            <person name="Cotton J.A."/>
            <person name="Harris D."/>
            <person name="Hill-Cawthorne G.A."/>
            <person name="Konen-Waisman S."/>
            <person name="Latham S.M."/>
            <person name="Mourier T."/>
            <person name="Norton R."/>
            <person name="Quail M.A."/>
            <person name="Sanders M."/>
            <person name="Shanmugam D."/>
            <person name="Sohal A."/>
            <person name="Wasmuth J.D."/>
            <person name="Brunk B."/>
            <person name="Grigg M.E."/>
            <person name="Howard J.C."/>
            <person name="Parkinson J."/>
            <person name="Roos D.S."/>
            <person name="Trees A.J."/>
            <person name="Berriman M."/>
            <person name="Pain A."/>
            <person name="Wastling J.M."/>
        </authorList>
    </citation>
    <scope>NUCLEOTIDE SEQUENCE [LARGE SCALE GENOMIC DNA]</scope>
    <source>
        <strain evidence="5">Liverpool</strain>
    </source>
</reference>
<dbReference type="OrthoDB" id="429671at2759"/>
<feature type="compositionally biased region" description="Low complexity" evidence="1">
    <location>
        <begin position="351"/>
        <end position="360"/>
    </location>
</feature>
<feature type="compositionally biased region" description="Basic and acidic residues" evidence="1">
    <location>
        <begin position="1003"/>
        <end position="1036"/>
    </location>
</feature>
<feature type="region of interest" description="Disordered" evidence="1">
    <location>
        <begin position="800"/>
        <end position="840"/>
    </location>
</feature>
<feature type="compositionally biased region" description="Basic and acidic residues" evidence="1">
    <location>
        <begin position="408"/>
        <end position="421"/>
    </location>
</feature>
<dbReference type="PROSITE" id="PS50235">
    <property type="entry name" value="USP_3"/>
    <property type="match status" value="1"/>
</dbReference>
<dbReference type="EMBL" id="LN714476">
    <property type="protein sequence ID" value="CEL64628.1"/>
    <property type="molecule type" value="Genomic_DNA"/>
</dbReference>
<feature type="region of interest" description="Disordered" evidence="1">
    <location>
        <begin position="236"/>
        <end position="526"/>
    </location>
</feature>
<keyword evidence="3" id="KW-0378">Hydrolase</keyword>
<dbReference type="Gene3D" id="3.90.70.10">
    <property type="entry name" value="Cysteine proteinases"/>
    <property type="match status" value="1"/>
</dbReference>
<feature type="region of interest" description="Disordered" evidence="1">
    <location>
        <begin position="1001"/>
        <end position="1036"/>
    </location>
</feature>
<accession>F0V8J7</accession>
<dbReference type="GO" id="GO:0004843">
    <property type="term" value="F:cysteine-type deubiquitinase activity"/>
    <property type="evidence" value="ECO:0007669"/>
    <property type="project" value="InterPro"/>
</dbReference>
<dbReference type="InterPro" id="IPR001394">
    <property type="entry name" value="Peptidase_C19_UCH"/>
</dbReference>
<dbReference type="AlphaFoldDB" id="F0V8J7"/>
<evidence type="ECO:0000256" key="1">
    <source>
        <dbReference type="SAM" id="MobiDB-lite"/>
    </source>
</evidence>
<evidence type="ECO:0000259" key="2">
    <source>
        <dbReference type="PROSITE" id="PS50235"/>
    </source>
</evidence>
<feature type="compositionally biased region" description="Low complexity" evidence="1">
    <location>
        <begin position="136"/>
        <end position="147"/>
    </location>
</feature>
<dbReference type="GO" id="GO:0005634">
    <property type="term" value="C:nucleus"/>
    <property type="evidence" value="ECO:0007669"/>
    <property type="project" value="TreeGrafter"/>
</dbReference>
<protein>
    <submittedName>
        <fullName evidence="3">Putative ubiquitin carboxyl-terminal hydrolase</fullName>
    </submittedName>
    <submittedName>
        <fullName evidence="4">Ubiquitin carboxyl-terminal hydrolase, putative</fullName>
    </submittedName>
</protein>
<dbReference type="EMBL" id="FR823382">
    <property type="protein sequence ID" value="CBZ50038.1"/>
    <property type="molecule type" value="Genomic_DNA"/>
</dbReference>
<feature type="compositionally biased region" description="Basic and acidic residues" evidence="1">
    <location>
        <begin position="825"/>
        <end position="836"/>
    </location>
</feature>
<dbReference type="GeneID" id="13446096"/>
<reference evidence="3" key="2">
    <citation type="submission" date="2011-03" db="EMBL/GenBank/DDBJ databases">
        <title>Comparative genomics and transcriptomics of Neospora caninum and Toxoplasma gondii.</title>
        <authorList>
            <person name="Reid A.J."/>
            <person name="Sohal A."/>
            <person name="Harris D."/>
            <person name="Quail M."/>
            <person name="Sanders M."/>
            <person name="Berriman M."/>
            <person name="Wastling J.M."/>
            <person name="Pain A."/>
        </authorList>
    </citation>
    <scope>NUCLEOTIDE SEQUENCE</scope>
    <source>
        <strain evidence="3">Liverpool</strain>
    </source>
</reference>
<feature type="compositionally biased region" description="Basic and acidic residues" evidence="1">
    <location>
        <begin position="284"/>
        <end position="298"/>
    </location>
</feature>
<evidence type="ECO:0000313" key="5">
    <source>
        <dbReference type="Proteomes" id="UP000007494"/>
    </source>
</evidence>
<name>F0V8J7_NEOCL</name>
<feature type="compositionally biased region" description="Basic and acidic residues" evidence="1">
    <location>
        <begin position="488"/>
        <end position="516"/>
    </location>
</feature>
<feature type="domain" description="USP" evidence="2">
    <location>
        <begin position="575"/>
        <end position="1072"/>
    </location>
</feature>
<feature type="compositionally biased region" description="Polar residues" evidence="1">
    <location>
        <begin position="167"/>
        <end position="183"/>
    </location>
</feature>
<reference evidence="4" key="4">
    <citation type="journal article" date="2015" name="PLoS ONE">
        <title>Comprehensive Evaluation of Toxoplasma gondii VEG and Neospora caninum LIV Genomes with Tachyzoite Stage Transcriptome and Proteome Defines Novel Transcript Features.</title>
        <authorList>
            <person name="Ramaprasad A."/>
            <person name="Mourier T."/>
            <person name="Naeem R."/>
            <person name="Malas T.B."/>
            <person name="Moussa E."/>
            <person name="Panigrahi A."/>
            <person name="Vermont S.J."/>
            <person name="Otto T.D."/>
            <person name="Wastling J."/>
            <person name="Pain A."/>
        </authorList>
    </citation>
    <scope>NUCLEOTIDE SEQUENCE</scope>
    <source>
        <strain evidence="4">Liverpool</strain>
    </source>
</reference>
<feature type="region of interest" description="Disordered" evidence="1">
    <location>
        <begin position="1"/>
        <end position="200"/>
    </location>
</feature>
<sequence length="1103" mass="120105">MEAASPATEPFGEQDSQYEERWTADSQPRPTYSRSPLQQTDNERFASSSSHGRNSRPDAAPVPRSPSHPRHAAVKRDQLQHSQSCRGQQSSGPSAPSQSSSSSSRSLPRASGRGEPVTLNGHAGPPTQIMQASFGSLRACRTSASSASRDEALPRRSSELAHVVQQDGPQNWGQSPSWPSSSLRAEPRPGQKGCSWHASEAEVAHQAQAWDSYKGEKRHSGRNGASCVVASDNSALVRREKGTREGEQSPVGGGSTFTWAQRVSGASHDPHKPAKHAPNPWVVRSDEGEQGMQKERQAPTRAGTGEGEANRTVEIGTEQEEPTTRPNKETFTENDQEATEIRAASSRLAGPSAHSSSMPVSPVPVPLPGWSRGPSAAVFAPPSQGGGDGRASRRSAPKTAASAVAPSGRERGPSRDERKAQEWSVGAPQSGEMGGLPMHAANGEHDSSRASPSEKDRAQLVQQIAGGKSQPLAPAGVAAGYAGAQATRQDENRQEREKHREKEEAGPGTDGEKRENGEEDDQMRPPYPPCLLSAIMDRVRVPEGERIARTHEDATELPDLTLKLDAADFPSFVQRGLVNTHNNCYMNAVIQALVPVLLPLWPRLLSPLWARKNGNGVVSLSRASSPSLWSSLADAAQVFLDPQRPSSSLARPGDVARIFQHVVSGPSRGGMSGGLVWGQQADASEFLLFLINGLHDECKWTRGPSAGFAESSAAQNGDDGFVEVGKKNKKIKPRVVGSEEDSLVYRLFGGLLRECSVDPRTGSKLSERKEFFLFLSCSVLPHLRTLESVLETHFADRDVEPAEDKASAADDRSLAKGRGKGVSGEGRKRGPETERRPRCRLQTRIESPPPILVIVLQRFCYDRQKQRAMKVSHPVALSEQLVLRSSWCVCPCGGQRNQHVGGKRDKIRGTGCSTSYEEDVAMHEREEQSHLSLEERTYDLAGVISHKGVLMNRGHYTAASRLPAALAASVTKRKGGCREPRKVNVLAGVKGGRWAAAATLTGDEMKRETETEGERNREEVSESESEKERHQAAEEKLQETSWILSDDMSCSVRPFDAVQNMEGHYVLIFVNRRWQVSTDPARSFEQARRFQSELESGTERWEE</sequence>
<gene>
    <name evidence="4" type="ORF">BN1204_005140</name>
    <name evidence="3" type="ORF">NCLIV_005140</name>
</gene>
<dbReference type="Pfam" id="PF00443">
    <property type="entry name" value="UCH"/>
    <property type="match status" value="1"/>
</dbReference>
<dbReference type="InParanoid" id="F0V8J7"/>
<dbReference type="InterPro" id="IPR038765">
    <property type="entry name" value="Papain-like_cys_pep_sf"/>
</dbReference>
<dbReference type="GO" id="GO:0016579">
    <property type="term" value="P:protein deubiquitination"/>
    <property type="evidence" value="ECO:0007669"/>
    <property type="project" value="InterPro"/>
</dbReference>
<feature type="compositionally biased region" description="Basic and acidic residues" evidence="1">
    <location>
        <begin position="148"/>
        <end position="159"/>
    </location>
</feature>
<dbReference type="InterPro" id="IPR028889">
    <property type="entry name" value="USP"/>
</dbReference>
<feature type="compositionally biased region" description="Low complexity" evidence="1">
    <location>
        <begin position="86"/>
        <end position="114"/>
    </location>
</feature>
<dbReference type="eggNOG" id="KOG1865">
    <property type="taxonomic scope" value="Eukaryota"/>
</dbReference>
<organism evidence="3 5">
    <name type="scientific">Neospora caninum (strain Liverpool)</name>
    <dbReference type="NCBI Taxonomy" id="572307"/>
    <lineage>
        <taxon>Eukaryota</taxon>
        <taxon>Sar</taxon>
        <taxon>Alveolata</taxon>
        <taxon>Apicomplexa</taxon>
        <taxon>Conoidasida</taxon>
        <taxon>Coccidia</taxon>
        <taxon>Eucoccidiorida</taxon>
        <taxon>Eimeriorina</taxon>
        <taxon>Sarcocystidae</taxon>
        <taxon>Neospora</taxon>
    </lineage>
</organism>
<proteinExistence type="predicted"/>
<feature type="compositionally biased region" description="Polar residues" evidence="1">
    <location>
        <begin position="24"/>
        <end position="52"/>
    </location>
</feature>
<reference evidence="3" key="1">
    <citation type="submission" date="2011-02" db="EMBL/GenBank/DDBJ databases">
        <authorList>
            <person name="Aslett M."/>
        </authorList>
    </citation>
    <scope>NUCLEOTIDE SEQUENCE</scope>
    <source>
        <strain evidence="3">Liverpool</strain>
    </source>
</reference>
<dbReference type="RefSeq" id="XP_003880073.1">
    <property type="nucleotide sequence ID" value="XM_003880024.1"/>
</dbReference>
<dbReference type="PROSITE" id="PS00973">
    <property type="entry name" value="USP_2"/>
    <property type="match status" value="1"/>
</dbReference>
<feature type="compositionally biased region" description="Basic and acidic residues" evidence="1">
    <location>
        <begin position="800"/>
        <end position="814"/>
    </location>
</feature>
<feature type="compositionally biased region" description="Basic and acidic residues" evidence="1">
    <location>
        <begin position="237"/>
        <end position="247"/>
    </location>
</feature>
<dbReference type="InterPro" id="IPR050164">
    <property type="entry name" value="Peptidase_C19"/>
</dbReference>
<evidence type="ECO:0000313" key="3">
    <source>
        <dbReference type="EMBL" id="CBZ50038.1"/>
    </source>
</evidence>
<dbReference type="SUPFAM" id="SSF54001">
    <property type="entry name" value="Cysteine proteinases"/>
    <property type="match status" value="1"/>
</dbReference>
<feature type="compositionally biased region" description="Low complexity" evidence="1">
    <location>
        <begin position="473"/>
        <end position="486"/>
    </location>
</feature>
<dbReference type="GO" id="GO:0005829">
    <property type="term" value="C:cytosol"/>
    <property type="evidence" value="ECO:0007669"/>
    <property type="project" value="TreeGrafter"/>
</dbReference>
<keyword evidence="5" id="KW-1185">Reference proteome</keyword>
<dbReference type="CDD" id="cd02257">
    <property type="entry name" value="Peptidase_C19"/>
    <property type="match status" value="1"/>
</dbReference>
<feature type="compositionally biased region" description="Basic and acidic residues" evidence="1">
    <location>
        <begin position="442"/>
        <end position="458"/>
    </location>
</feature>
<dbReference type="Proteomes" id="UP000007494">
    <property type="component" value="Chromosome II"/>
</dbReference>
<dbReference type="VEuPathDB" id="ToxoDB:NCLIV_005140"/>
<dbReference type="InterPro" id="IPR018200">
    <property type="entry name" value="USP_CS"/>
</dbReference>
<dbReference type="OMA" id="NTHNNCY"/>